<dbReference type="SUPFAM" id="SSF56176">
    <property type="entry name" value="FAD-binding/transporter-associated domain-like"/>
    <property type="match status" value="1"/>
</dbReference>
<keyword evidence="3" id="KW-0285">Flavoprotein</keyword>
<sequence>MRILLAVVASVAATLAFFDTATAQYANLISCLQGIQGNPKSYLTIPSSSTYNTDRLGYNVNFNYKPSALYHPATVDDAGAAIQCAAKYNISIAPRSGGHSFEGYGQGGRDGSLVIDVNQFQQFSMDAQTGVATIGAGTRLGPLYMRLWEAGQFLVPGGTCPSVGIGGIALGGGIGMVSRKYGALTNSIVGMEMLDATGTKRHISETSNPELFWALRGAGGGSFGLVTEFQIQAYKAPSAVTTMVYKYPLASYRAAMEGFTKFGRNAPNEFFGAMSVRSNEIELRVNYLSSASIANKTVAPMLARIGVKPLSSDVQEGSWIKAAAKWSGSTNPLDDPDLSVHRYHRGGSLVYRRLLSVTEMDTIFNNLNRRPAESASAYVIFEMWGGKMDRPPRRSPAAFDRHRGVVLGLDFGITWKDPTNQTGTQCAACLEWSAQFRKELYDAYDGGPQSLEAYQNYIEFDLPNWLEAYYGNGVSRLQQIKKDVDSNNLFTFPQSIPLP</sequence>
<dbReference type="InterPro" id="IPR050416">
    <property type="entry name" value="FAD-linked_Oxidoreductase"/>
</dbReference>
<evidence type="ECO:0000256" key="2">
    <source>
        <dbReference type="ARBA" id="ARBA00005466"/>
    </source>
</evidence>
<keyword evidence="6" id="KW-0732">Signal</keyword>
<evidence type="ECO:0000256" key="6">
    <source>
        <dbReference type="SAM" id="SignalP"/>
    </source>
</evidence>
<accession>A0A9P6U7E3</accession>
<dbReference type="Gene3D" id="3.30.465.10">
    <property type="match status" value="1"/>
</dbReference>
<comment type="caution">
    <text evidence="8">The sequence shown here is derived from an EMBL/GenBank/DDBJ whole genome shotgun (WGS) entry which is preliminary data.</text>
</comment>
<dbReference type="EMBL" id="JAAAJB010000175">
    <property type="protein sequence ID" value="KAG0262860.1"/>
    <property type="molecule type" value="Genomic_DNA"/>
</dbReference>
<dbReference type="PANTHER" id="PTHR42973">
    <property type="entry name" value="BINDING OXIDOREDUCTASE, PUTATIVE (AFU_ORTHOLOGUE AFUA_1G17690)-RELATED"/>
    <property type="match status" value="1"/>
</dbReference>
<keyword evidence="9" id="KW-1185">Reference proteome</keyword>
<dbReference type="AlphaFoldDB" id="A0A9P6U7E3"/>
<proteinExistence type="inferred from homology"/>
<keyword evidence="4" id="KW-0274">FAD</keyword>
<dbReference type="GO" id="GO:0071949">
    <property type="term" value="F:FAD binding"/>
    <property type="evidence" value="ECO:0007669"/>
    <property type="project" value="InterPro"/>
</dbReference>
<keyword evidence="5" id="KW-0560">Oxidoreductase</keyword>
<dbReference type="InterPro" id="IPR012951">
    <property type="entry name" value="BBE"/>
</dbReference>
<evidence type="ECO:0000256" key="1">
    <source>
        <dbReference type="ARBA" id="ARBA00001974"/>
    </source>
</evidence>
<dbReference type="Proteomes" id="UP000807716">
    <property type="component" value="Unassembled WGS sequence"/>
</dbReference>
<dbReference type="Pfam" id="PF08031">
    <property type="entry name" value="BBE"/>
    <property type="match status" value="1"/>
</dbReference>
<evidence type="ECO:0000256" key="4">
    <source>
        <dbReference type="ARBA" id="ARBA00022827"/>
    </source>
</evidence>
<evidence type="ECO:0000313" key="8">
    <source>
        <dbReference type="EMBL" id="KAG0262860.1"/>
    </source>
</evidence>
<organism evidence="8 9">
    <name type="scientific">Actinomortierella ambigua</name>
    <dbReference type="NCBI Taxonomy" id="1343610"/>
    <lineage>
        <taxon>Eukaryota</taxon>
        <taxon>Fungi</taxon>
        <taxon>Fungi incertae sedis</taxon>
        <taxon>Mucoromycota</taxon>
        <taxon>Mortierellomycotina</taxon>
        <taxon>Mortierellomycetes</taxon>
        <taxon>Mortierellales</taxon>
        <taxon>Mortierellaceae</taxon>
        <taxon>Actinomortierella</taxon>
    </lineage>
</organism>
<feature type="domain" description="FAD-binding PCMH-type" evidence="7">
    <location>
        <begin position="62"/>
        <end position="236"/>
    </location>
</feature>
<feature type="signal peptide" evidence="6">
    <location>
        <begin position="1"/>
        <end position="23"/>
    </location>
</feature>
<dbReference type="GO" id="GO:0016491">
    <property type="term" value="F:oxidoreductase activity"/>
    <property type="evidence" value="ECO:0007669"/>
    <property type="project" value="UniProtKB-KW"/>
</dbReference>
<dbReference type="PANTHER" id="PTHR42973:SF39">
    <property type="entry name" value="FAD-BINDING PCMH-TYPE DOMAIN-CONTAINING PROTEIN"/>
    <property type="match status" value="1"/>
</dbReference>
<evidence type="ECO:0000313" key="9">
    <source>
        <dbReference type="Proteomes" id="UP000807716"/>
    </source>
</evidence>
<comment type="similarity">
    <text evidence="2">Belongs to the oxygen-dependent FAD-linked oxidoreductase family.</text>
</comment>
<gene>
    <name evidence="8" type="ORF">DFQ27_002070</name>
</gene>
<name>A0A9P6U7E3_9FUNG</name>
<dbReference type="InterPro" id="IPR016166">
    <property type="entry name" value="FAD-bd_PCMH"/>
</dbReference>
<dbReference type="PROSITE" id="PS51387">
    <property type="entry name" value="FAD_PCMH"/>
    <property type="match status" value="1"/>
</dbReference>
<reference evidence="8" key="1">
    <citation type="journal article" date="2020" name="Fungal Divers.">
        <title>Resolving the Mortierellaceae phylogeny through synthesis of multi-gene phylogenetics and phylogenomics.</title>
        <authorList>
            <person name="Vandepol N."/>
            <person name="Liber J."/>
            <person name="Desiro A."/>
            <person name="Na H."/>
            <person name="Kennedy M."/>
            <person name="Barry K."/>
            <person name="Grigoriev I.V."/>
            <person name="Miller A.N."/>
            <person name="O'Donnell K."/>
            <person name="Stajich J.E."/>
            <person name="Bonito G."/>
        </authorList>
    </citation>
    <scope>NUCLEOTIDE SEQUENCE</scope>
    <source>
        <strain evidence="8">BC1065</strain>
    </source>
</reference>
<evidence type="ECO:0000259" key="7">
    <source>
        <dbReference type="PROSITE" id="PS51387"/>
    </source>
</evidence>
<dbReference type="Pfam" id="PF01565">
    <property type="entry name" value="FAD_binding_4"/>
    <property type="match status" value="1"/>
</dbReference>
<comment type="cofactor">
    <cofactor evidence="1">
        <name>FAD</name>
        <dbReference type="ChEBI" id="CHEBI:57692"/>
    </cofactor>
</comment>
<protein>
    <recommendedName>
        <fullName evidence="7">FAD-binding PCMH-type domain-containing protein</fullName>
    </recommendedName>
</protein>
<dbReference type="OrthoDB" id="415825at2759"/>
<dbReference type="InterPro" id="IPR016169">
    <property type="entry name" value="FAD-bd_PCMH_sub2"/>
</dbReference>
<dbReference type="InterPro" id="IPR036318">
    <property type="entry name" value="FAD-bd_PCMH-like_sf"/>
</dbReference>
<evidence type="ECO:0000256" key="5">
    <source>
        <dbReference type="ARBA" id="ARBA00023002"/>
    </source>
</evidence>
<evidence type="ECO:0000256" key="3">
    <source>
        <dbReference type="ARBA" id="ARBA00022630"/>
    </source>
</evidence>
<dbReference type="InterPro" id="IPR006094">
    <property type="entry name" value="Oxid_FAD_bind_N"/>
</dbReference>
<dbReference type="Gene3D" id="3.40.462.20">
    <property type="match status" value="1"/>
</dbReference>
<feature type="chain" id="PRO_5040162042" description="FAD-binding PCMH-type domain-containing protein" evidence="6">
    <location>
        <begin position="24"/>
        <end position="499"/>
    </location>
</feature>